<protein>
    <submittedName>
        <fullName evidence="1">Uncharacterized protein</fullName>
    </submittedName>
</protein>
<dbReference type="AlphaFoldDB" id="A0A0B1TEX6"/>
<sequence>MVSTHFHATLVADLLVSYLAKCRIAPLDIAKTGRGAIYVSAPGAQAEGLRDSPIWWHNFGRGKVDDRKAGDGPSAPQH</sequence>
<name>A0A0B1TEX6_OESDE</name>
<gene>
    <name evidence="1" type="ORF">OESDEN_05441</name>
</gene>
<dbReference type="EMBL" id="KN550257">
    <property type="protein sequence ID" value="KHJ94626.1"/>
    <property type="molecule type" value="Genomic_DNA"/>
</dbReference>
<accession>A0A0B1TEX6</accession>
<reference evidence="1 2" key="1">
    <citation type="submission" date="2014-03" db="EMBL/GenBank/DDBJ databases">
        <title>Draft genome of the hookworm Oesophagostomum dentatum.</title>
        <authorList>
            <person name="Mitreva M."/>
        </authorList>
    </citation>
    <scope>NUCLEOTIDE SEQUENCE [LARGE SCALE GENOMIC DNA]</scope>
    <source>
        <strain evidence="1 2">OD-Hann</strain>
    </source>
</reference>
<evidence type="ECO:0000313" key="1">
    <source>
        <dbReference type="EMBL" id="KHJ94626.1"/>
    </source>
</evidence>
<dbReference type="Proteomes" id="UP000053660">
    <property type="component" value="Unassembled WGS sequence"/>
</dbReference>
<evidence type="ECO:0000313" key="2">
    <source>
        <dbReference type="Proteomes" id="UP000053660"/>
    </source>
</evidence>
<organism evidence="1 2">
    <name type="scientific">Oesophagostomum dentatum</name>
    <name type="common">Nodular worm</name>
    <dbReference type="NCBI Taxonomy" id="61180"/>
    <lineage>
        <taxon>Eukaryota</taxon>
        <taxon>Metazoa</taxon>
        <taxon>Ecdysozoa</taxon>
        <taxon>Nematoda</taxon>
        <taxon>Chromadorea</taxon>
        <taxon>Rhabditida</taxon>
        <taxon>Rhabditina</taxon>
        <taxon>Rhabditomorpha</taxon>
        <taxon>Strongyloidea</taxon>
        <taxon>Strongylidae</taxon>
        <taxon>Oesophagostomum</taxon>
    </lineage>
</organism>
<keyword evidence="2" id="KW-1185">Reference proteome</keyword>
<proteinExistence type="predicted"/>